<evidence type="ECO:0000256" key="3">
    <source>
        <dbReference type="ARBA" id="ARBA00022692"/>
    </source>
</evidence>
<keyword evidence="3 6" id="KW-0812">Transmembrane</keyword>
<evidence type="ECO:0000313" key="8">
    <source>
        <dbReference type="Proteomes" id="UP001612915"/>
    </source>
</evidence>
<feature type="transmembrane region" description="Helical" evidence="6">
    <location>
        <begin position="259"/>
        <end position="277"/>
    </location>
</feature>
<keyword evidence="4 6" id="KW-1133">Transmembrane helix</keyword>
<dbReference type="Proteomes" id="UP001612915">
    <property type="component" value="Unassembled WGS sequence"/>
</dbReference>
<keyword evidence="6" id="KW-1003">Cell membrane</keyword>
<keyword evidence="5 6" id="KW-0472">Membrane</keyword>
<evidence type="ECO:0000256" key="5">
    <source>
        <dbReference type="ARBA" id="ARBA00023136"/>
    </source>
</evidence>
<comment type="caution">
    <text evidence="7">The sequence shown here is derived from an EMBL/GenBank/DDBJ whole genome shotgun (WGS) entry which is preliminary data.</text>
</comment>
<dbReference type="InterPro" id="IPR045214">
    <property type="entry name" value="Surf1/Surf4"/>
</dbReference>
<accession>A0ABW8ATT3</accession>
<protein>
    <recommendedName>
        <fullName evidence="6">SURF1-like protein</fullName>
    </recommendedName>
</protein>
<name>A0ABW8ATT3_9ACTN</name>
<comment type="subcellular location">
    <subcellularLocation>
        <location evidence="6">Cell membrane</location>
        <topology evidence="6">Multi-pass membrane protein</topology>
    </subcellularLocation>
    <subcellularLocation>
        <location evidence="1">Membrane</location>
    </subcellularLocation>
</comment>
<evidence type="ECO:0000256" key="4">
    <source>
        <dbReference type="ARBA" id="ARBA00022989"/>
    </source>
</evidence>
<dbReference type="CDD" id="cd06662">
    <property type="entry name" value="SURF1"/>
    <property type="match status" value="1"/>
</dbReference>
<organism evidence="7 8">
    <name type="scientific">Spongisporangium articulatum</name>
    <dbReference type="NCBI Taxonomy" id="3362603"/>
    <lineage>
        <taxon>Bacteria</taxon>
        <taxon>Bacillati</taxon>
        <taxon>Actinomycetota</taxon>
        <taxon>Actinomycetes</taxon>
        <taxon>Kineosporiales</taxon>
        <taxon>Kineosporiaceae</taxon>
        <taxon>Spongisporangium</taxon>
    </lineage>
</organism>
<keyword evidence="8" id="KW-1185">Reference proteome</keyword>
<dbReference type="RefSeq" id="WP_398283305.1">
    <property type="nucleotide sequence ID" value="NZ_JBITLV010000006.1"/>
</dbReference>
<feature type="transmembrane region" description="Helical" evidence="6">
    <location>
        <begin position="48"/>
        <end position="70"/>
    </location>
</feature>
<dbReference type="InterPro" id="IPR002994">
    <property type="entry name" value="Surf1/Shy1"/>
</dbReference>
<dbReference type="PANTHER" id="PTHR23427">
    <property type="entry name" value="SURFEIT LOCUS PROTEIN"/>
    <property type="match status" value="1"/>
</dbReference>
<proteinExistence type="inferred from homology"/>
<dbReference type="PROSITE" id="PS50895">
    <property type="entry name" value="SURF1"/>
    <property type="match status" value="1"/>
</dbReference>
<dbReference type="Pfam" id="PF02104">
    <property type="entry name" value="SURF1"/>
    <property type="match status" value="1"/>
</dbReference>
<reference evidence="7 8" key="1">
    <citation type="submission" date="2024-10" db="EMBL/GenBank/DDBJ databases">
        <title>The Natural Products Discovery Center: Release of the First 8490 Sequenced Strains for Exploring Actinobacteria Biosynthetic Diversity.</title>
        <authorList>
            <person name="Kalkreuter E."/>
            <person name="Kautsar S.A."/>
            <person name="Yang D."/>
            <person name="Bader C.D."/>
            <person name="Teijaro C.N."/>
            <person name="Fluegel L."/>
            <person name="Davis C.M."/>
            <person name="Simpson J.R."/>
            <person name="Lauterbach L."/>
            <person name="Steele A.D."/>
            <person name="Gui C."/>
            <person name="Meng S."/>
            <person name="Li G."/>
            <person name="Viehrig K."/>
            <person name="Ye F."/>
            <person name="Su P."/>
            <person name="Kiefer A.F."/>
            <person name="Nichols A."/>
            <person name="Cepeda A.J."/>
            <person name="Yan W."/>
            <person name="Fan B."/>
            <person name="Jiang Y."/>
            <person name="Adhikari A."/>
            <person name="Zheng C.-J."/>
            <person name="Schuster L."/>
            <person name="Cowan T.M."/>
            <person name="Smanski M.J."/>
            <person name="Chevrette M.G."/>
            <person name="De Carvalho L.P.S."/>
            <person name="Shen B."/>
        </authorList>
    </citation>
    <scope>NUCLEOTIDE SEQUENCE [LARGE SCALE GENOMIC DNA]</scope>
    <source>
        <strain evidence="7 8">NPDC049639</strain>
    </source>
</reference>
<evidence type="ECO:0000313" key="7">
    <source>
        <dbReference type="EMBL" id="MFI7589022.1"/>
    </source>
</evidence>
<sequence>MSQQVQRPQERYGAPSRTMAERLAAGRERWPTRAEVRGALGLLRDRRWLLALFGVVLLSVLFVFLGRWQFHRHEFREARKNLVAHNYDAAPVDLAALDAQVDGRLTTSLPAHLQWRPVRVTGSYVADAQVLVRNKPRDGQAGFDVVVPIRSDDGLVLLVDRGWVPAGSDVTRPAVVPAVPGGQVTVVARLRPSEVGAERAANGQVTRIDVRALTGSGTAGGRVVQAYGQLVAETPAAPDTPAPADPPDFGIGINLAYAFQWWAFAAAAYVLFGVAMVREVRRLDQ</sequence>
<dbReference type="PANTHER" id="PTHR23427:SF2">
    <property type="entry name" value="SURFEIT LOCUS PROTEIN 1"/>
    <property type="match status" value="1"/>
</dbReference>
<gene>
    <name evidence="7" type="ORF">ACIB24_18315</name>
</gene>
<evidence type="ECO:0000256" key="6">
    <source>
        <dbReference type="RuleBase" id="RU363076"/>
    </source>
</evidence>
<evidence type="ECO:0000256" key="1">
    <source>
        <dbReference type="ARBA" id="ARBA00004370"/>
    </source>
</evidence>
<evidence type="ECO:0000256" key="2">
    <source>
        <dbReference type="ARBA" id="ARBA00007165"/>
    </source>
</evidence>
<comment type="similarity">
    <text evidence="2 6">Belongs to the SURF1 family.</text>
</comment>
<dbReference type="EMBL" id="JBITLV010000006">
    <property type="protein sequence ID" value="MFI7589022.1"/>
    <property type="molecule type" value="Genomic_DNA"/>
</dbReference>